<name>A0ABU0IW13_9CAUL</name>
<dbReference type="EMBL" id="JAUSVS010000007">
    <property type="protein sequence ID" value="MDQ0465570.1"/>
    <property type="molecule type" value="Genomic_DNA"/>
</dbReference>
<keyword evidence="1" id="KW-0229">DNA integration</keyword>
<dbReference type="InterPro" id="IPR036162">
    <property type="entry name" value="Resolvase-like_N_sf"/>
</dbReference>
<evidence type="ECO:0000256" key="1">
    <source>
        <dbReference type="ARBA" id="ARBA00022908"/>
    </source>
</evidence>
<keyword evidence="3" id="KW-0233">DNA recombination</keyword>
<evidence type="ECO:0000256" key="2">
    <source>
        <dbReference type="ARBA" id="ARBA00023125"/>
    </source>
</evidence>
<proteinExistence type="predicted"/>
<feature type="domain" description="Resolvase/invertase-type recombinase catalytic" evidence="5">
    <location>
        <begin position="86"/>
        <end position="220"/>
    </location>
</feature>
<evidence type="ECO:0000313" key="6">
    <source>
        <dbReference type="EMBL" id="MDQ0465570.1"/>
    </source>
</evidence>
<dbReference type="Gene3D" id="3.40.50.1390">
    <property type="entry name" value="Resolvase, N-terminal catalytic domain"/>
    <property type="match status" value="1"/>
</dbReference>
<gene>
    <name evidence="6" type="ORF">QO010_003359</name>
</gene>
<comment type="caution">
    <text evidence="6">The sequence shown here is derived from an EMBL/GenBank/DDBJ whole genome shotgun (WGS) entry which is preliminary data.</text>
</comment>
<dbReference type="SMART" id="SM00857">
    <property type="entry name" value="Resolvase"/>
    <property type="match status" value="1"/>
</dbReference>
<sequence length="273" mass="29371">MLVVVNDTPGRPLLPCNYSLDLPAKGNRFAAGAGIGVEYFGNLDFYCKRAYILPANGIARGAESARQKASLLLHPKSLIAMENLPRRVGYARVSTDDQNLDLQLDALRAAGCASLFSDHGVSGAKAEREGLTAALAALRGGDTLVVWKLDRLGRSVRSLIDLIDGLRVKGCGFISLTDGIDSTTSAGRLVFHVIAAIAEFERSLISERTKAGMRAARERGVHVGRPRLLTAAQVIEAHRFVLVGAATLDEIADDLDVSTDTLKRDFRRFDLAA</sequence>
<evidence type="ECO:0000256" key="4">
    <source>
        <dbReference type="PROSITE-ProRule" id="PRU10137"/>
    </source>
</evidence>
<dbReference type="PROSITE" id="PS00397">
    <property type="entry name" value="RECOMBINASES_1"/>
    <property type="match status" value="1"/>
</dbReference>
<dbReference type="PROSITE" id="PS00398">
    <property type="entry name" value="RECOMBINASES_2"/>
    <property type="match status" value="1"/>
</dbReference>
<evidence type="ECO:0000259" key="5">
    <source>
        <dbReference type="PROSITE" id="PS51736"/>
    </source>
</evidence>
<keyword evidence="7" id="KW-1185">Reference proteome</keyword>
<dbReference type="SUPFAM" id="SSF53041">
    <property type="entry name" value="Resolvase-like"/>
    <property type="match status" value="1"/>
</dbReference>
<protein>
    <submittedName>
        <fullName evidence="6">DNA invertase Pin-like site-specific DNA recombinase</fullName>
    </submittedName>
</protein>
<dbReference type="PROSITE" id="PS51736">
    <property type="entry name" value="RECOMBINASES_3"/>
    <property type="match status" value="1"/>
</dbReference>
<dbReference type="PANTHER" id="PTHR30461:SF2">
    <property type="entry name" value="SERINE RECOMBINASE PINE-RELATED"/>
    <property type="match status" value="1"/>
</dbReference>
<evidence type="ECO:0000313" key="7">
    <source>
        <dbReference type="Proteomes" id="UP001228905"/>
    </source>
</evidence>
<dbReference type="Proteomes" id="UP001228905">
    <property type="component" value="Unassembled WGS sequence"/>
</dbReference>
<accession>A0ABU0IW13</accession>
<dbReference type="CDD" id="cd03768">
    <property type="entry name" value="SR_ResInv"/>
    <property type="match status" value="1"/>
</dbReference>
<reference evidence="6 7" key="1">
    <citation type="submission" date="2023-07" db="EMBL/GenBank/DDBJ databases">
        <title>Genomic Encyclopedia of Type Strains, Phase IV (KMG-IV): sequencing the most valuable type-strain genomes for metagenomic binning, comparative biology and taxonomic classification.</title>
        <authorList>
            <person name="Goeker M."/>
        </authorList>
    </citation>
    <scope>NUCLEOTIDE SEQUENCE [LARGE SCALE GENOMIC DNA]</scope>
    <source>
        <strain evidence="6 7">DSM 18695</strain>
    </source>
</reference>
<dbReference type="Pfam" id="PF00239">
    <property type="entry name" value="Resolvase"/>
    <property type="match status" value="1"/>
</dbReference>
<organism evidence="6 7">
    <name type="scientific">Caulobacter ginsengisoli</name>
    <dbReference type="NCBI Taxonomy" id="400775"/>
    <lineage>
        <taxon>Bacteria</taxon>
        <taxon>Pseudomonadati</taxon>
        <taxon>Pseudomonadota</taxon>
        <taxon>Alphaproteobacteria</taxon>
        <taxon>Caulobacterales</taxon>
        <taxon>Caulobacteraceae</taxon>
        <taxon>Caulobacter</taxon>
    </lineage>
</organism>
<keyword evidence="2" id="KW-0238">DNA-binding</keyword>
<feature type="active site" description="O-(5'-phospho-DNA)-serine intermediate" evidence="4">
    <location>
        <position position="94"/>
    </location>
</feature>
<dbReference type="InterPro" id="IPR006119">
    <property type="entry name" value="Resolv_N"/>
</dbReference>
<dbReference type="PANTHER" id="PTHR30461">
    <property type="entry name" value="DNA-INVERTASE FROM LAMBDOID PROPHAGE"/>
    <property type="match status" value="1"/>
</dbReference>
<evidence type="ECO:0000256" key="3">
    <source>
        <dbReference type="ARBA" id="ARBA00023172"/>
    </source>
</evidence>
<dbReference type="InterPro" id="IPR006118">
    <property type="entry name" value="Recombinase_CS"/>
</dbReference>
<dbReference type="InterPro" id="IPR050639">
    <property type="entry name" value="SSR_resolvase"/>
</dbReference>